<keyword evidence="5" id="KW-0472">Membrane</keyword>
<evidence type="ECO:0000259" key="7">
    <source>
        <dbReference type="PROSITE" id="PS50893"/>
    </source>
</evidence>
<dbReference type="SUPFAM" id="SSF52540">
    <property type="entry name" value="P-loop containing nucleoside triphosphate hydrolases"/>
    <property type="match status" value="2"/>
</dbReference>
<dbReference type="OrthoDB" id="6500128at2759"/>
<name>A0A0C9U7J0_SPHS4</name>
<dbReference type="Proteomes" id="UP000054279">
    <property type="component" value="Unassembled WGS sequence"/>
</dbReference>
<dbReference type="HOGENOM" id="CLU_582871_0_0_1"/>
<dbReference type="Pfam" id="PF00005">
    <property type="entry name" value="ABC_tran"/>
    <property type="match status" value="1"/>
</dbReference>
<protein>
    <recommendedName>
        <fullName evidence="7">ABC transporter domain-containing protein</fullName>
    </recommendedName>
</protein>
<dbReference type="GO" id="GO:0042626">
    <property type="term" value="F:ATPase-coupled transmembrane transporter activity"/>
    <property type="evidence" value="ECO:0007669"/>
    <property type="project" value="TreeGrafter"/>
</dbReference>
<keyword evidence="2" id="KW-0547">Nucleotide-binding</keyword>
<evidence type="ECO:0000256" key="4">
    <source>
        <dbReference type="ARBA" id="ARBA00022989"/>
    </source>
</evidence>
<dbReference type="InterPro" id="IPR017871">
    <property type="entry name" value="ABC_transporter-like_CS"/>
</dbReference>
<keyword evidence="9" id="KW-1185">Reference proteome</keyword>
<dbReference type="InterPro" id="IPR003439">
    <property type="entry name" value="ABC_transporter-like_ATP-bd"/>
</dbReference>
<dbReference type="PANTHER" id="PTHR24223">
    <property type="entry name" value="ATP-BINDING CASSETTE SUB-FAMILY C"/>
    <property type="match status" value="1"/>
</dbReference>
<evidence type="ECO:0000256" key="3">
    <source>
        <dbReference type="ARBA" id="ARBA00022840"/>
    </source>
</evidence>
<sequence>MTTKESVFELRDINLAFPKGKLTVITGPTASGKMALLTVLDNIIFEYMFDQARYDTVIEACAILSDFKALEDGDLTEIGSKGIVLSGGQKTRVALARTVYAPTQYLILDNISSAVDSHTTHYLFNRLICGPLGANCTILLVTHHIELVLPSIIAKLKARGVLNFIEHEVHEDTVEEILADADSEKGDTAGILLLAGAMKGGLVLFKMLLNSLARLTFHFFDITPIGRILNWFGKGFDISDDMLAFMLYQCTMSIASSSAISLLRFVEPTRGRIIFDGINIMKIGTYRLRSRITFIPQDATLFAGTIRDNFDPFNEHTDAECLDALALIHLIIPDLSRDPSRAPSTEQSHHHEDTTTAGPSLTFDIDESEIQIQGAIDAKILITLDSAVSVGGQNLNGQRQLLAITRTLLRQSAVVILDETTSSIDKAGDMKIQVAIHEEIEHSLLLTIARRLGTIIEARIIRIFFILLS</sequence>
<evidence type="ECO:0000256" key="2">
    <source>
        <dbReference type="ARBA" id="ARBA00022741"/>
    </source>
</evidence>
<evidence type="ECO:0000313" key="9">
    <source>
        <dbReference type="Proteomes" id="UP000054279"/>
    </source>
</evidence>
<evidence type="ECO:0000256" key="5">
    <source>
        <dbReference type="ARBA" id="ARBA00023136"/>
    </source>
</evidence>
<keyword evidence="4" id="KW-1133">Transmembrane helix</keyword>
<feature type="region of interest" description="Disordered" evidence="6">
    <location>
        <begin position="339"/>
        <end position="360"/>
    </location>
</feature>
<dbReference type="EMBL" id="KN837156">
    <property type="protein sequence ID" value="KIJ38903.1"/>
    <property type="molecule type" value="Genomic_DNA"/>
</dbReference>
<reference evidence="8 9" key="1">
    <citation type="submission" date="2014-06" db="EMBL/GenBank/DDBJ databases">
        <title>Evolutionary Origins and Diversification of the Mycorrhizal Mutualists.</title>
        <authorList>
            <consortium name="DOE Joint Genome Institute"/>
            <consortium name="Mycorrhizal Genomics Consortium"/>
            <person name="Kohler A."/>
            <person name="Kuo A."/>
            <person name="Nagy L.G."/>
            <person name="Floudas D."/>
            <person name="Copeland A."/>
            <person name="Barry K.W."/>
            <person name="Cichocki N."/>
            <person name="Veneault-Fourrey C."/>
            <person name="LaButti K."/>
            <person name="Lindquist E.A."/>
            <person name="Lipzen A."/>
            <person name="Lundell T."/>
            <person name="Morin E."/>
            <person name="Murat C."/>
            <person name="Riley R."/>
            <person name="Ohm R."/>
            <person name="Sun H."/>
            <person name="Tunlid A."/>
            <person name="Henrissat B."/>
            <person name="Grigoriev I.V."/>
            <person name="Hibbett D.S."/>
            <person name="Martin F."/>
        </authorList>
    </citation>
    <scope>NUCLEOTIDE SEQUENCE [LARGE SCALE GENOMIC DNA]</scope>
    <source>
        <strain evidence="8 9">SS14</strain>
    </source>
</reference>
<dbReference type="PANTHER" id="PTHR24223:SF415">
    <property type="entry name" value="FI20190P1"/>
    <property type="match status" value="1"/>
</dbReference>
<dbReference type="GO" id="GO:0016020">
    <property type="term" value="C:membrane"/>
    <property type="evidence" value="ECO:0007669"/>
    <property type="project" value="InterPro"/>
</dbReference>
<dbReference type="PROSITE" id="PS00211">
    <property type="entry name" value="ABC_TRANSPORTER_1"/>
    <property type="match status" value="1"/>
</dbReference>
<evidence type="ECO:0000256" key="6">
    <source>
        <dbReference type="SAM" id="MobiDB-lite"/>
    </source>
</evidence>
<dbReference type="Gene3D" id="3.40.50.300">
    <property type="entry name" value="P-loop containing nucleotide triphosphate hydrolases"/>
    <property type="match status" value="2"/>
</dbReference>
<dbReference type="AlphaFoldDB" id="A0A0C9U7J0"/>
<dbReference type="PROSITE" id="PS50893">
    <property type="entry name" value="ABC_TRANSPORTER_2"/>
    <property type="match status" value="1"/>
</dbReference>
<evidence type="ECO:0000313" key="8">
    <source>
        <dbReference type="EMBL" id="KIJ38903.1"/>
    </source>
</evidence>
<accession>A0A0C9U7J0</accession>
<proteinExistence type="predicted"/>
<feature type="domain" description="ABC transporter" evidence="7">
    <location>
        <begin position="1"/>
        <end position="191"/>
    </location>
</feature>
<dbReference type="GO" id="GO:0016887">
    <property type="term" value="F:ATP hydrolysis activity"/>
    <property type="evidence" value="ECO:0007669"/>
    <property type="project" value="InterPro"/>
</dbReference>
<dbReference type="SUPFAM" id="SSF90123">
    <property type="entry name" value="ABC transporter transmembrane region"/>
    <property type="match status" value="1"/>
</dbReference>
<dbReference type="InterPro" id="IPR027417">
    <property type="entry name" value="P-loop_NTPase"/>
</dbReference>
<dbReference type="InterPro" id="IPR036640">
    <property type="entry name" value="ABC1_TM_sf"/>
</dbReference>
<keyword evidence="3" id="KW-0067">ATP-binding</keyword>
<dbReference type="InterPro" id="IPR050173">
    <property type="entry name" value="ABC_transporter_C-like"/>
</dbReference>
<evidence type="ECO:0000256" key="1">
    <source>
        <dbReference type="ARBA" id="ARBA00022692"/>
    </source>
</evidence>
<organism evidence="8 9">
    <name type="scientific">Sphaerobolus stellatus (strain SS14)</name>
    <dbReference type="NCBI Taxonomy" id="990650"/>
    <lineage>
        <taxon>Eukaryota</taxon>
        <taxon>Fungi</taxon>
        <taxon>Dikarya</taxon>
        <taxon>Basidiomycota</taxon>
        <taxon>Agaricomycotina</taxon>
        <taxon>Agaricomycetes</taxon>
        <taxon>Phallomycetidae</taxon>
        <taxon>Geastrales</taxon>
        <taxon>Sphaerobolaceae</taxon>
        <taxon>Sphaerobolus</taxon>
    </lineage>
</organism>
<keyword evidence="1" id="KW-0812">Transmembrane</keyword>
<dbReference type="GO" id="GO:0005524">
    <property type="term" value="F:ATP binding"/>
    <property type="evidence" value="ECO:0007669"/>
    <property type="project" value="UniProtKB-KW"/>
</dbReference>
<gene>
    <name evidence="8" type="ORF">M422DRAFT_258311</name>
</gene>